<dbReference type="RefSeq" id="WP_006417680.1">
    <property type="nucleotide sequence ID" value="NZ_AENN01000005.1"/>
</dbReference>
<organism evidence="1 2">
    <name type="scientific">Eremococcus coleocola ACS-139-V-Col8</name>
    <dbReference type="NCBI Taxonomy" id="908337"/>
    <lineage>
        <taxon>Bacteria</taxon>
        <taxon>Bacillati</taxon>
        <taxon>Bacillota</taxon>
        <taxon>Bacilli</taxon>
        <taxon>Lactobacillales</taxon>
        <taxon>Aerococcaceae</taxon>
        <taxon>Eremococcus</taxon>
    </lineage>
</organism>
<name>E4KMH0_9LACT</name>
<gene>
    <name evidence="1" type="ORF">HMPREF9257_0268</name>
</gene>
<dbReference type="STRING" id="908337.HMPREF9257_0268"/>
<dbReference type="AlphaFoldDB" id="E4KMH0"/>
<dbReference type="EMBL" id="AENN01000005">
    <property type="protein sequence ID" value="EFR31840.1"/>
    <property type="molecule type" value="Genomic_DNA"/>
</dbReference>
<keyword evidence="2" id="KW-1185">Reference proteome</keyword>
<dbReference type="OrthoDB" id="2139628at2"/>
<evidence type="ECO:0000313" key="2">
    <source>
        <dbReference type="Proteomes" id="UP000005990"/>
    </source>
</evidence>
<accession>E4KMH0</accession>
<protein>
    <submittedName>
        <fullName evidence="1">Uncharacterized protein</fullName>
    </submittedName>
</protein>
<dbReference type="eggNOG" id="ENOG5033E2Z">
    <property type="taxonomic scope" value="Bacteria"/>
</dbReference>
<reference evidence="1 2" key="1">
    <citation type="submission" date="2010-10" db="EMBL/GenBank/DDBJ databases">
        <authorList>
            <person name="Durkin A.S."/>
            <person name="Madupu R."/>
            <person name="Torralba M."/>
            <person name="Gillis M."/>
            <person name="Methe B."/>
            <person name="Sutton G."/>
            <person name="Nelson K.E."/>
        </authorList>
    </citation>
    <scope>NUCLEOTIDE SEQUENCE [LARGE SCALE GENOMIC DNA]</scope>
    <source>
        <strain evidence="1 2">ACS-139-V-Col8</strain>
    </source>
</reference>
<sequence length="111" mass="13016">MAKSKRKKTQASQEEELELVDIFYIPKPMAEMYKVLRQSVRQEVTEWVQDQNLQVTYRQDSEMGETIEGYDSQDKLVFSYALDPSHISEAQKARDKDQLATHLETFLPDQD</sequence>
<proteinExistence type="predicted"/>
<evidence type="ECO:0000313" key="1">
    <source>
        <dbReference type="EMBL" id="EFR31840.1"/>
    </source>
</evidence>
<dbReference type="Proteomes" id="UP000005990">
    <property type="component" value="Unassembled WGS sequence"/>
</dbReference>
<comment type="caution">
    <text evidence="1">The sequence shown here is derived from an EMBL/GenBank/DDBJ whole genome shotgun (WGS) entry which is preliminary data.</text>
</comment>